<accession>A0A133KF16</accession>
<reference evidence="2" key="1">
    <citation type="submission" date="2016-01" db="EMBL/GenBank/DDBJ databases">
        <authorList>
            <person name="Mitreva M."/>
            <person name="Pepin K.H."/>
            <person name="Mihindukulasuriya K.A."/>
            <person name="Fulton R."/>
            <person name="Fronick C."/>
            <person name="O'Laughlin M."/>
            <person name="Miner T."/>
            <person name="Herter B."/>
            <person name="Rosa B.A."/>
            <person name="Cordes M."/>
            <person name="Tomlinson C."/>
            <person name="Wollam A."/>
            <person name="Palsikar V.B."/>
            <person name="Mardis E.R."/>
            <person name="Wilson R.K."/>
        </authorList>
    </citation>
    <scope>NUCLEOTIDE SEQUENCE [LARGE SCALE GENOMIC DNA]</scope>
    <source>
        <strain evidence="2">GED7749B</strain>
    </source>
</reference>
<proteinExistence type="predicted"/>
<protein>
    <submittedName>
        <fullName evidence="1">50S ribosomal protein L23 domain protein</fullName>
    </submittedName>
</protein>
<evidence type="ECO:0000313" key="2">
    <source>
        <dbReference type="Proteomes" id="UP000070376"/>
    </source>
</evidence>
<keyword evidence="1" id="KW-0689">Ribosomal protein</keyword>
<gene>
    <name evidence="1" type="ORF">HMPREF3213_03128</name>
</gene>
<dbReference type="GO" id="GO:0005840">
    <property type="term" value="C:ribosome"/>
    <property type="evidence" value="ECO:0007669"/>
    <property type="project" value="UniProtKB-KW"/>
</dbReference>
<organism evidence="1 2">
    <name type="scientific">Heyndrickxia coagulans</name>
    <name type="common">Weizmannia coagulans</name>
    <dbReference type="NCBI Taxonomy" id="1398"/>
    <lineage>
        <taxon>Bacteria</taxon>
        <taxon>Bacillati</taxon>
        <taxon>Bacillota</taxon>
        <taxon>Bacilli</taxon>
        <taxon>Bacillales</taxon>
        <taxon>Bacillaceae</taxon>
        <taxon>Heyndrickxia</taxon>
    </lineage>
</organism>
<name>A0A133KF16_HEYCO</name>
<comment type="caution">
    <text evidence="1">The sequence shown here is derived from an EMBL/GenBank/DDBJ whole genome shotgun (WGS) entry which is preliminary data.</text>
</comment>
<dbReference type="Proteomes" id="UP000070376">
    <property type="component" value="Unassembled WGS sequence"/>
</dbReference>
<dbReference type="EMBL" id="LRPN01000155">
    <property type="protein sequence ID" value="KWZ78024.1"/>
    <property type="molecule type" value="Genomic_DNA"/>
</dbReference>
<evidence type="ECO:0000313" key="1">
    <source>
        <dbReference type="EMBL" id="KWZ78024.1"/>
    </source>
</evidence>
<dbReference type="AlphaFoldDB" id="A0A133KF16"/>
<sequence>MPGLGPSFSHLQQSIFTLTSGGNKSEIKKAVQKTISIFYTAVLVILR</sequence>
<keyword evidence="1" id="KW-0687">Ribonucleoprotein</keyword>